<evidence type="ECO:0000313" key="3">
    <source>
        <dbReference type="EMBL" id="KAL2914951.1"/>
    </source>
</evidence>
<organism evidence="3 4">
    <name type="scientific">Polyrhizophydium stewartii</name>
    <dbReference type="NCBI Taxonomy" id="2732419"/>
    <lineage>
        <taxon>Eukaryota</taxon>
        <taxon>Fungi</taxon>
        <taxon>Fungi incertae sedis</taxon>
        <taxon>Chytridiomycota</taxon>
        <taxon>Chytridiomycota incertae sedis</taxon>
        <taxon>Chytridiomycetes</taxon>
        <taxon>Rhizophydiales</taxon>
        <taxon>Rhizophydiales incertae sedis</taxon>
        <taxon>Polyrhizophydium</taxon>
    </lineage>
</organism>
<sequence>MFTTGRRGRPAAGLSATLRALLAAAALLCLLAPAVAAANVTVLCKCDCAPNSAILSVPSCAGCTKAFCVESLVCSLPPGSGATPSSSADLPTSTWTGTSPLAGPTAATHGDETWTAVCFQRGSYKDEIIVYFFIIVTSTLVAFALAKPFIANYFRESQIQLPAYRTLLDDE</sequence>
<protein>
    <submittedName>
        <fullName evidence="3">Uncharacterized protein</fullName>
    </submittedName>
</protein>
<keyword evidence="4" id="KW-1185">Reference proteome</keyword>
<gene>
    <name evidence="3" type="ORF">HK105_205494</name>
</gene>
<comment type="caution">
    <text evidence="3">The sequence shown here is derived from an EMBL/GenBank/DDBJ whole genome shotgun (WGS) entry which is preliminary data.</text>
</comment>
<keyword evidence="1" id="KW-0812">Transmembrane</keyword>
<keyword evidence="1" id="KW-0472">Membrane</keyword>
<keyword evidence="1" id="KW-1133">Transmembrane helix</keyword>
<feature type="transmembrane region" description="Helical" evidence="1">
    <location>
        <begin position="128"/>
        <end position="146"/>
    </location>
</feature>
<evidence type="ECO:0000313" key="4">
    <source>
        <dbReference type="Proteomes" id="UP001527925"/>
    </source>
</evidence>
<feature type="signal peptide" evidence="2">
    <location>
        <begin position="1"/>
        <end position="37"/>
    </location>
</feature>
<name>A0ABR4N5Y7_9FUNG</name>
<evidence type="ECO:0000256" key="2">
    <source>
        <dbReference type="SAM" id="SignalP"/>
    </source>
</evidence>
<evidence type="ECO:0000256" key="1">
    <source>
        <dbReference type="SAM" id="Phobius"/>
    </source>
</evidence>
<accession>A0ABR4N5Y7</accession>
<proteinExistence type="predicted"/>
<reference evidence="3 4" key="1">
    <citation type="submission" date="2023-09" db="EMBL/GenBank/DDBJ databases">
        <title>Pangenome analysis of Batrachochytrium dendrobatidis and related Chytrids.</title>
        <authorList>
            <person name="Yacoub M.N."/>
            <person name="Stajich J.E."/>
            <person name="James T.Y."/>
        </authorList>
    </citation>
    <scope>NUCLEOTIDE SEQUENCE [LARGE SCALE GENOMIC DNA]</scope>
    <source>
        <strain evidence="3 4">JEL0888</strain>
    </source>
</reference>
<dbReference type="Proteomes" id="UP001527925">
    <property type="component" value="Unassembled WGS sequence"/>
</dbReference>
<dbReference type="PANTHER" id="PTHR36854:SF1">
    <property type="entry name" value="TRANSMEMBRANE PROTEIN"/>
    <property type="match status" value="1"/>
</dbReference>
<feature type="chain" id="PRO_5046499847" evidence="2">
    <location>
        <begin position="38"/>
        <end position="171"/>
    </location>
</feature>
<dbReference type="EMBL" id="JADGIZ020000028">
    <property type="protein sequence ID" value="KAL2914951.1"/>
    <property type="molecule type" value="Genomic_DNA"/>
</dbReference>
<dbReference type="PANTHER" id="PTHR36854">
    <property type="entry name" value="CHROMOSOME 9, WHOLE GENOME SHOTGUN SEQUENCE"/>
    <property type="match status" value="1"/>
</dbReference>
<keyword evidence="2" id="KW-0732">Signal</keyword>